<protein>
    <submittedName>
        <fullName evidence="7">NADH:flavin oxidoreductase/NADH oxidase</fullName>
    </submittedName>
</protein>
<dbReference type="OrthoDB" id="9772736at2"/>
<evidence type="ECO:0000256" key="3">
    <source>
        <dbReference type="ARBA" id="ARBA00022643"/>
    </source>
</evidence>
<dbReference type="InterPro" id="IPR013785">
    <property type="entry name" value="Aldolase_TIM"/>
</dbReference>
<dbReference type="SUPFAM" id="SSF51395">
    <property type="entry name" value="FMN-linked oxidoreductases"/>
    <property type="match status" value="1"/>
</dbReference>
<dbReference type="InterPro" id="IPR001155">
    <property type="entry name" value="OxRdtase_FMN_N"/>
</dbReference>
<dbReference type="GO" id="GO:0003959">
    <property type="term" value="F:NADPH dehydrogenase activity"/>
    <property type="evidence" value="ECO:0007669"/>
    <property type="project" value="InterPro"/>
</dbReference>
<evidence type="ECO:0000313" key="8">
    <source>
        <dbReference type="Proteomes" id="UP000267223"/>
    </source>
</evidence>
<proteinExistence type="predicted"/>
<evidence type="ECO:0000256" key="2">
    <source>
        <dbReference type="ARBA" id="ARBA00022630"/>
    </source>
</evidence>
<dbReference type="CDD" id="cd02932">
    <property type="entry name" value="OYE_YqiM_FMN"/>
    <property type="match status" value="1"/>
</dbReference>
<dbReference type="Gene3D" id="3.20.20.70">
    <property type="entry name" value="Aldolase class I"/>
    <property type="match status" value="1"/>
</dbReference>
<keyword evidence="4" id="KW-0521">NADP</keyword>
<gene>
    <name evidence="7" type="ORF">EFY79_06475</name>
</gene>
<sequence length="354" mass="39401">MALLFEPITIRNITFKNRLIVSPMCQYSSIDGFADEWHLVHLGSRAIGGAGLIFTEAAAVTAEGRISPDDLGIWKNEHITFLKKITGFIKQHGAIAGIQLAHAGRKASTPSPWKGKTPLTREAGGWQTIAPSNLPFKDYPLPREMSVNDIKKLINDFTDAAQRAVEAGFDVFEIHAAHGYLINEFLSPLSNHRTDEYGGTFYNRSRLLLEIVQAIRNVIGEEPPLFVRISCTEWVEGGWDINDSVELAKILKEQTVDVIDCSSGGNSPQQKINVGPLYQVPFSEEIKKETGILTAAVGMITDALQCEDILMQQKADFIVMARQFLREPYFPLHAAKELGVDVPWPVQYQRAKIK</sequence>
<evidence type="ECO:0000256" key="4">
    <source>
        <dbReference type="ARBA" id="ARBA00022857"/>
    </source>
</evidence>
<reference evidence="7 8" key="1">
    <citation type="submission" date="2018-11" db="EMBL/GenBank/DDBJ databases">
        <title>Draft genome sequence of Ferruginibacter sp. BO-59.</title>
        <authorList>
            <person name="Im W.T."/>
        </authorList>
    </citation>
    <scope>NUCLEOTIDE SEQUENCE [LARGE SCALE GENOMIC DNA]</scope>
    <source>
        <strain evidence="7 8">BO-59</strain>
    </source>
</reference>
<feature type="domain" description="NADH:flavin oxidoreductase/NADH oxidase N-terminal" evidence="6">
    <location>
        <begin position="4"/>
        <end position="338"/>
    </location>
</feature>
<dbReference type="GO" id="GO:0010181">
    <property type="term" value="F:FMN binding"/>
    <property type="evidence" value="ECO:0007669"/>
    <property type="project" value="InterPro"/>
</dbReference>
<dbReference type="EMBL" id="RJJR01000004">
    <property type="protein sequence ID" value="RNI37884.1"/>
    <property type="molecule type" value="Genomic_DNA"/>
</dbReference>
<evidence type="ECO:0000256" key="5">
    <source>
        <dbReference type="ARBA" id="ARBA00023002"/>
    </source>
</evidence>
<keyword evidence="3" id="KW-0288">FMN</keyword>
<accession>A0A3M9NJE8</accession>
<keyword evidence="8" id="KW-1185">Reference proteome</keyword>
<comment type="caution">
    <text evidence="7">The sequence shown here is derived from an EMBL/GenBank/DDBJ whole genome shotgun (WGS) entry which is preliminary data.</text>
</comment>
<evidence type="ECO:0000256" key="1">
    <source>
        <dbReference type="ARBA" id="ARBA00001917"/>
    </source>
</evidence>
<organism evidence="7 8">
    <name type="scientific">Hanamia caeni</name>
    <dbReference type="NCBI Taxonomy" id="2294116"/>
    <lineage>
        <taxon>Bacteria</taxon>
        <taxon>Pseudomonadati</taxon>
        <taxon>Bacteroidota</taxon>
        <taxon>Chitinophagia</taxon>
        <taxon>Chitinophagales</taxon>
        <taxon>Chitinophagaceae</taxon>
        <taxon>Hanamia</taxon>
    </lineage>
</organism>
<dbReference type="InterPro" id="IPR044152">
    <property type="entry name" value="YqjM-like"/>
</dbReference>
<keyword evidence="2" id="KW-0285">Flavoprotein</keyword>
<dbReference type="GO" id="GO:0050661">
    <property type="term" value="F:NADP binding"/>
    <property type="evidence" value="ECO:0007669"/>
    <property type="project" value="InterPro"/>
</dbReference>
<dbReference type="Proteomes" id="UP000267223">
    <property type="component" value="Unassembled WGS sequence"/>
</dbReference>
<dbReference type="PANTHER" id="PTHR43303:SF4">
    <property type="entry name" value="NADPH DEHYDROGENASE C23G7.10C-RELATED"/>
    <property type="match status" value="1"/>
</dbReference>
<dbReference type="Pfam" id="PF00724">
    <property type="entry name" value="Oxidored_FMN"/>
    <property type="match status" value="1"/>
</dbReference>
<dbReference type="PANTHER" id="PTHR43303">
    <property type="entry name" value="NADPH DEHYDROGENASE C23G7.10C-RELATED"/>
    <property type="match status" value="1"/>
</dbReference>
<keyword evidence="5" id="KW-0560">Oxidoreductase</keyword>
<name>A0A3M9NJE8_9BACT</name>
<dbReference type="RefSeq" id="WP_123119873.1">
    <property type="nucleotide sequence ID" value="NZ_RJJR01000004.1"/>
</dbReference>
<evidence type="ECO:0000259" key="6">
    <source>
        <dbReference type="Pfam" id="PF00724"/>
    </source>
</evidence>
<evidence type="ECO:0000313" key="7">
    <source>
        <dbReference type="EMBL" id="RNI37884.1"/>
    </source>
</evidence>
<dbReference type="AlphaFoldDB" id="A0A3M9NJE8"/>
<comment type="cofactor">
    <cofactor evidence="1">
        <name>FMN</name>
        <dbReference type="ChEBI" id="CHEBI:58210"/>
    </cofactor>
</comment>